<feature type="region of interest" description="Disordered" evidence="1">
    <location>
        <begin position="1"/>
        <end position="90"/>
    </location>
</feature>
<reference evidence="3" key="1">
    <citation type="journal article" date="2019" name="Int. J. Syst. Evol. Microbiol.">
        <title>The Global Catalogue of Microorganisms (GCM) 10K type strain sequencing project: providing services to taxonomists for standard genome sequencing and annotation.</title>
        <authorList>
            <consortium name="The Broad Institute Genomics Platform"/>
            <consortium name="The Broad Institute Genome Sequencing Center for Infectious Disease"/>
            <person name="Wu L."/>
            <person name="Ma J."/>
        </authorList>
    </citation>
    <scope>NUCLEOTIDE SEQUENCE [LARGE SCALE GENOMIC DNA]</scope>
    <source>
        <strain evidence="3">CCM 4481</strain>
    </source>
</reference>
<feature type="compositionally biased region" description="Basic and acidic residues" evidence="1">
    <location>
        <begin position="36"/>
        <end position="51"/>
    </location>
</feature>
<dbReference type="Proteomes" id="UP001595961">
    <property type="component" value="Unassembled WGS sequence"/>
</dbReference>
<proteinExistence type="predicted"/>
<evidence type="ECO:0008006" key="4">
    <source>
        <dbReference type="Google" id="ProtNLM"/>
    </source>
</evidence>
<name>A0ABV9C3L7_9GAMM</name>
<accession>A0ABV9C3L7</accession>
<keyword evidence="3" id="KW-1185">Reference proteome</keyword>
<feature type="compositionally biased region" description="Polar residues" evidence="1">
    <location>
        <begin position="21"/>
        <end position="31"/>
    </location>
</feature>
<organism evidence="2 3">
    <name type="scientific">Dyella halodurans</name>
    <dbReference type="NCBI Taxonomy" id="1920171"/>
    <lineage>
        <taxon>Bacteria</taxon>
        <taxon>Pseudomonadati</taxon>
        <taxon>Pseudomonadota</taxon>
        <taxon>Gammaproteobacteria</taxon>
        <taxon>Lysobacterales</taxon>
        <taxon>Rhodanobacteraceae</taxon>
        <taxon>Dyella</taxon>
    </lineage>
</organism>
<dbReference type="EMBL" id="JBHSGA010000017">
    <property type="protein sequence ID" value="MFC4527556.1"/>
    <property type="molecule type" value="Genomic_DNA"/>
</dbReference>
<evidence type="ECO:0000313" key="3">
    <source>
        <dbReference type="Proteomes" id="UP001595961"/>
    </source>
</evidence>
<evidence type="ECO:0000256" key="1">
    <source>
        <dbReference type="SAM" id="MobiDB-lite"/>
    </source>
</evidence>
<evidence type="ECO:0000313" key="2">
    <source>
        <dbReference type="EMBL" id="MFC4527556.1"/>
    </source>
</evidence>
<feature type="compositionally biased region" description="Low complexity" evidence="1">
    <location>
        <begin position="74"/>
        <end position="89"/>
    </location>
</feature>
<comment type="caution">
    <text evidence="2">The sequence shown here is derived from an EMBL/GenBank/DDBJ whole genome shotgun (WGS) entry which is preliminary data.</text>
</comment>
<feature type="compositionally biased region" description="Basic and acidic residues" evidence="1">
    <location>
        <begin position="59"/>
        <end position="71"/>
    </location>
</feature>
<protein>
    <recommendedName>
        <fullName evidence="4">Toxin co-regulated pilus biosynthesis protein Q C-terminal domain-containing protein</fullName>
    </recommendedName>
</protein>
<gene>
    <name evidence="2" type="ORF">ACFO5W_13005</name>
</gene>
<dbReference type="RefSeq" id="WP_266150235.1">
    <property type="nucleotide sequence ID" value="NZ_CP064028.1"/>
</dbReference>
<sequence length="276" mass="29625">MDAAWGRGMMDLSPVPGLQGRASSSQSQVSANDFADELKKEPPRKSADSSRQDATQEAVKQDAEVRGETSRDAPLPALSEGESSLAEASTGDPYAVSDLATVEQVLSARVFGLHLQASGYLSEYRLAARSAQANDPRLTREAISTGDLDIQHASPDDAATTFATVEGAVGEAADLGWTNVFVPMTGTTESQEAPEALALPQSGAGASSELRWHQRALRLIARPDGKYVAWLRDYMLSEDEARQLATGLVQQMKGQGMTLQSIMWNGHEIWSSMNID</sequence>